<dbReference type="InterPro" id="IPR036390">
    <property type="entry name" value="WH_DNA-bd_sf"/>
</dbReference>
<keyword evidence="2" id="KW-1185">Reference proteome</keyword>
<dbReference type="RefSeq" id="WP_047194575.1">
    <property type="nucleotide sequence ID" value="NZ_CP011371.1"/>
</dbReference>
<accession>A0A0G3BLF4</accession>
<name>A0A0G3BLF4_9BURK</name>
<dbReference type="Proteomes" id="UP000035352">
    <property type="component" value="Chromosome"/>
</dbReference>
<evidence type="ECO:0000313" key="1">
    <source>
        <dbReference type="EMBL" id="AKJ28788.1"/>
    </source>
</evidence>
<proteinExistence type="predicted"/>
<dbReference type="AlphaFoldDB" id="A0A0G3BLF4"/>
<reference evidence="1 2" key="1">
    <citation type="submission" date="2015-05" db="EMBL/GenBank/DDBJ databases">
        <authorList>
            <person name="Tang B."/>
            <person name="Yu Y."/>
        </authorList>
    </citation>
    <scope>NUCLEOTIDE SEQUENCE [LARGE SCALE GENOMIC DNA]</scope>
    <source>
        <strain evidence="1 2">DSM 7029</strain>
    </source>
</reference>
<dbReference type="InterPro" id="IPR036388">
    <property type="entry name" value="WH-like_DNA-bd_sf"/>
</dbReference>
<dbReference type="SUPFAM" id="SSF46785">
    <property type="entry name" value="Winged helix' DNA-binding domain"/>
    <property type="match status" value="1"/>
</dbReference>
<dbReference type="STRING" id="413882.AAW51_2097"/>
<dbReference type="Gene3D" id="1.10.10.10">
    <property type="entry name" value="Winged helix-like DNA-binding domain superfamily/Winged helix DNA-binding domain"/>
    <property type="match status" value="1"/>
</dbReference>
<sequence>MNDHHYPIEQLRIISLIHQSGNVTTKLICERLSKNPHTVRELLQRLKDQNCVQKPSWALWSLTDRGRLAAERFPVPITTAVDDLLGFFKANPDEELTTTDIEQKFAIDVIDEAARLRAARTAGKLQRVGHLWVAGPKLKEAA</sequence>
<gene>
    <name evidence="1" type="ORF">AAW51_2097</name>
</gene>
<organism evidence="1 2">
    <name type="scientific">Caldimonas brevitalea</name>
    <dbReference type="NCBI Taxonomy" id="413882"/>
    <lineage>
        <taxon>Bacteria</taxon>
        <taxon>Pseudomonadati</taxon>
        <taxon>Pseudomonadota</taxon>
        <taxon>Betaproteobacteria</taxon>
        <taxon>Burkholderiales</taxon>
        <taxon>Sphaerotilaceae</taxon>
        <taxon>Caldimonas</taxon>
    </lineage>
</organism>
<dbReference type="EMBL" id="CP011371">
    <property type="protein sequence ID" value="AKJ28788.1"/>
    <property type="molecule type" value="Genomic_DNA"/>
</dbReference>
<evidence type="ECO:0008006" key="3">
    <source>
        <dbReference type="Google" id="ProtNLM"/>
    </source>
</evidence>
<dbReference type="OrthoDB" id="9791355at2"/>
<dbReference type="KEGG" id="pbh:AAW51_2097"/>
<protein>
    <recommendedName>
        <fullName evidence="3">MarR family transcriptional regulator</fullName>
    </recommendedName>
</protein>
<evidence type="ECO:0000313" key="2">
    <source>
        <dbReference type="Proteomes" id="UP000035352"/>
    </source>
</evidence>